<proteinExistence type="predicted"/>
<feature type="region of interest" description="Disordered" evidence="1">
    <location>
        <begin position="25"/>
        <end position="59"/>
    </location>
</feature>
<keyword evidence="3" id="KW-1185">Reference proteome</keyword>
<evidence type="ECO:0000313" key="2">
    <source>
        <dbReference type="EMBL" id="QCE06970.1"/>
    </source>
</evidence>
<name>A0A4D6MZH1_VIGUN</name>
<reference evidence="2 3" key="1">
    <citation type="submission" date="2019-04" db="EMBL/GenBank/DDBJ databases">
        <title>An improved genome assembly and genetic linkage map for asparagus bean, Vigna unguiculata ssp. sesquipedialis.</title>
        <authorList>
            <person name="Xia Q."/>
            <person name="Zhang R."/>
            <person name="Dong Y."/>
        </authorList>
    </citation>
    <scope>NUCLEOTIDE SEQUENCE [LARGE SCALE GENOMIC DNA]</scope>
    <source>
        <tissue evidence="2">Leaf</tissue>
    </source>
</reference>
<sequence>MGEQGREELRRQDCVRRGGGEQACGRVRRAGARGRAVNAGEEGEDCGGAGLRRDYKGAG</sequence>
<protein>
    <submittedName>
        <fullName evidence="2">Uncharacterized protein</fullName>
    </submittedName>
</protein>
<dbReference type="EMBL" id="CP039353">
    <property type="protein sequence ID" value="QCE06970.1"/>
    <property type="molecule type" value="Genomic_DNA"/>
</dbReference>
<dbReference type="Proteomes" id="UP000501690">
    <property type="component" value="Linkage Group LG9"/>
</dbReference>
<evidence type="ECO:0000313" key="3">
    <source>
        <dbReference type="Proteomes" id="UP000501690"/>
    </source>
</evidence>
<evidence type="ECO:0000256" key="1">
    <source>
        <dbReference type="SAM" id="MobiDB-lite"/>
    </source>
</evidence>
<accession>A0A4D6MZH1</accession>
<gene>
    <name evidence="2" type="ORF">DEO72_LG9g1985</name>
</gene>
<dbReference type="AlphaFoldDB" id="A0A4D6MZH1"/>
<organism evidence="2 3">
    <name type="scientific">Vigna unguiculata</name>
    <name type="common">Cowpea</name>
    <dbReference type="NCBI Taxonomy" id="3917"/>
    <lineage>
        <taxon>Eukaryota</taxon>
        <taxon>Viridiplantae</taxon>
        <taxon>Streptophyta</taxon>
        <taxon>Embryophyta</taxon>
        <taxon>Tracheophyta</taxon>
        <taxon>Spermatophyta</taxon>
        <taxon>Magnoliopsida</taxon>
        <taxon>eudicotyledons</taxon>
        <taxon>Gunneridae</taxon>
        <taxon>Pentapetalae</taxon>
        <taxon>rosids</taxon>
        <taxon>fabids</taxon>
        <taxon>Fabales</taxon>
        <taxon>Fabaceae</taxon>
        <taxon>Papilionoideae</taxon>
        <taxon>50 kb inversion clade</taxon>
        <taxon>NPAAA clade</taxon>
        <taxon>indigoferoid/millettioid clade</taxon>
        <taxon>Phaseoleae</taxon>
        <taxon>Vigna</taxon>
    </lineage>
</organism>